<dbReference type="PANTHER" id="PTHR38459">
    <property type="entry name" value="PROPHAGE BACTOPRENOL-LINKED GLUCOSE TRANSLOCASE HOMOLOG"/>
    <property type="match status" value="1"/>
</dbReference>
<organism evidence="8 9">
    <name type="scientific">Nocardia abscessus</name>
    <dbReference type="NCBI Taxonomy" id="120957"/>
    <lineage>
        <taxon>Bacteria</taxon>
        <taxon>Bacillati</taxon>
        <taxon>Actinomycetota</taxon>
        <taxon>Actinomycetes</taxon>
        <taxon>Mycobacteriales</taxon>
        <taxon>Nocardiaceae</taxon>
        <taxon>Nocardia</taxon>
    </lineage>
</organism>
<evidence type="ECO:0000313" key="8">
    <source>
        <dbReference type="EMBL" id="MBF6227168.1"/>
    </source>
</evidence>
<feature type="domain" description="GtrA/DPMS transmembrane" evidence="7">
    <location>
        <begin position="77"/>
        <end position="207"/>
    </location>
</feature>
<name>A0ABS0C9W5_9NOCA</name>
<keyword evidence="9" id="KW-1185">Reference proteome</keyword>
<keyword evidence="5 6" id="KW-0472">Membrane</keyword>
<dbReference type="EMBL" id="JADLRE010000014">
    <property type="protein sequence ID" value="MBF6227168.1"/>
    <property type="molecule type" value="Genomic_DNA"/>
</dbReference>
<evidence type="ECO:0000256" key="5">
    <source>
        <dbReference type="ARBA" id="ARBA00023136"/>
    </source>
</evidence>
<keyword evidence="3 6" id="KW-0812">Transmembrane</keyword>
<accession>A0ABS0C9W5</accession>
<feature type="transmembrane region" description="Helical" evidence="6">
    <location>
        <begin position="143"/>
        <end position="161"/>
    </location>
</feature>
<feature type="transmembrane region" description="Helical" evidence="6">
    <location>
        <begin position="75"/>
        <end position="94"/>
    </location>
</feature>
<evidence type="ECO:0000259" key="7">
    <source>
        <dbReference type="Pfam" id="PF04138"/>
    </source>
</evidence>
<dbReference type="Proteomes" id="UP000807309">
    <property type="component" value="Unassembled WGS sequence"/>
</dbReference>
<comment type="caution">
    <text evidence="8">The sequence shown here is derived from an EMBL/GenBank/DDBJ whole genome shotgun (WGS) entry which is preliminary data.</text>
</comment>
<keyword evidence="4 6" id="KW-1133">Transmembrane helix</keyword>
<comment type="similarity">
    <text evidence="2">Belongs to the GtrA family.</text>
</comment>
<evidence type="ECO:0000256" key="1">
    <source>
        <dbReference type="ARBA" id="ARBA00004141"/>
    </source>
</evidence>
<evidence type="ECO:0000256" key="6">
    <source>
        <dbReference type="SAM" id="Phobius"/>
    </source>
</evidence>
<evidence type="ECO:0000256" key="3">
    <source>
        <dbReference type="ARBA" id="ARBA00022692"/>
    </source>
</evidence>
<protein>
    <submittedName>
        <fullName evidence="8">GtrA family protein</fullName>
    </submittedName>
</protein>
<proteinExistence type="inferred from homology"/>
<evidence type="ECO:0000313" key="9">
    <source>
        <dbReference type="Proteomes" id="UP000807309"/>
    </source>
</evidence>
<evidence type="ECO:0000256" key="2">
    <source>
        <dbReference type="ARBA" id="ARBA00009399"/>
    </source>
</evidence>
<feature type="transmembrane region" description="Helical" evidence="6">
    <location>
        <begin position="181"/>
        <end position="203"/>
    </location>
</feature>
<dbReference type="PANTHER" id="PTHR38459:SF1">
    <property type="entry name" value="PROPHAGE BACTOPRENOL-LINKED GLUCOSE TRANSLOCASE HOMOLOG"/>
    <property type="match status" value="1"/>
</dbReference>
<dbReference type="InterPro" id="IPR007267">
    <property type="entry name" value="GtrA_DPMS_TM"/>
</dbReference>
<comment type="subcellular location">
    <subcellularLocation>
        <location evidence="1">Membrane</location>
        <topology evidence="1">Multi-pass membrane protein</topology>
    </subcellularLocation>
</comment>
<dbReference type="Pfam" id="PF04138">
    <property type="entry name" value="GtrA_DPMS_TM"/>
    <property type="match status" value="1"/>
</dbReference>
<gene>
    <name evidence="8" type="ORF">IU470_18925</name>
</gene>
<sequence length="217" mass="23744">MPPAEDGCAAWLSSRFSPARIPPTVHPRNKRCGESADLVVGSGHVPETLPVLFSERPVFARVTSVLGGEARRRELLRFASVGVAAFTLDTAVFLTLKSTVLEAHPITAKVVAVLAAITLSYVLNKQWSFDARGGRRGHHEAALFYLVSFLAVAINTAPLWVSRYVLHLEVPEVSRFTQNMADFVAAQLIGTALGMVFRFWAFVRVVFPDEVERPGTA</sequence>
<reference evidence="8 9" key="1">
    <citation type="submission" date="2020-10" db="EMBL/GenBank/DDBJ databases">
        <title>Identification of Nocardia species via Next-generation sequencing and recognition of intraspecies genetic diversity.</title>
        <authorList>
            <person name="Li P."/>
            <person name="Li P."/>
            <person name="Lu B."/>
        </authorList>
    </citation>
    <scope>NUCLEOTIDE SEQUENCE [LARGE SCALE GENOMIC DNA]</scope>
    <source>
        <strain evidence="8 9">N-11</strain>
    </source>
</reference>
<dbReference type="InterPro" id="IPR051401">
    <property type="entry name" value="GtrA_CellWall_Glycosyl"/>
</dbReference>
<evidence type="ECO:0000256" key="4">
    <source>
        <dbReference type="ARBA" id="ARBA00022989"/>
    </source>
</evidence>
<feature type="transmembrane region" description="Helical" evidence="6">
    <location>
        <begin position="106"/>
        <end position="123"/>
    </location>
</feature>